<keyword evidence="1" id="KW-0732">Signal</keyword>
<dbReference type="RefSeq" id="WP_189493371.1">
    <property type="nucleotide sequence ID" value="NZ_BMZG01000007.1"/>
</dbReference>
<organism evidence="2 3">
    <name type="scientific">Formosimonas limnophila</name>
    <dbReference type="NCBI Taxonomy" id="1384487"/>
    <lineage>
        <taxon>Bacteria</taxon>
        <taxon>Pseudomonadati</taxon>
        <taxon>Pseudomonadota</taxon>
        <taxon>Betaproteobacteria</taxon>
        <taxon>Burkholderiales</taxon>
        <taxon>Burkholderiaceae</taxon>
        <taxon>Formosimonas</taxon>
    </lineage>
</organism>
<dbReference type="AlphaFoldDB" id="A0A8J3CNY3"/>
<sequence length="153" mass="16203">MKTASLYIIALLSLNLAACSEKLEVKQSTSAPAAQSESTTTNTVEAKSNEAINLSATQLFNEYKANEAAFNEKIKGKVLITYGEVSGIDKTANEQLVVHLKTADELTEAHFYMSSTATDGASALKAGSQVKISCPKISLDLGAPKGEDCTLIK</sequence>
<evidence type="ECO:0000313" key="3">
    <source>
        <dbReference type="Proteomes" id="UP000614287"/>
    </source>
</evidence>
<dbReference type="Pfam" id="PF12869">
    <property type="entry name" value="tRNA_anti-like"/>
    <property type="match status" value="1"/>
</dbReference>
<evidence type="ECO:0000256" key="1">
    <source>
        <dbReference type="SAM" id="SignalP"/>
    </source>
</evidence>
<dbReference type="EMBL" id="BMZG01000007">
    <property type="protein sequence ID" value="GHA75215.1"/>
    <property type="molecule type" value="Genomic_DNA"/>
</dbReference>
<evidence type="ECO:0000313" key="2">
    <source>
        <dbReference type="EMBL" id="GHA75215.1"/>
    </source>
</evidence>
<protein>
    <recommendedName>
        <fullName evidence="4">tRNA_anti-like</fullName>
    </recommendedName>
</protein>
<name>A0A8J3CNY3_9BURK</name>
<accession>A0A8J3CNY3</accession>
<comment type="caution">
    <text evidence="2">The sequence shown here is derived from an EMBL/GenBank/DDBJ whole genome shotgun (WGS) entry which is preliminary data.</text>
</comment>
<feature type="signal peptide" evidence="1">
    <location>
        <begin position="1"/>
        <end position="17"/>
    </location>
</feature>
<dbReference type="InterPro" id="IPR024422">
    <property type="entry name" value="Protein_unknown_function_OB"/>
</dbReference>
<reference evidence="2" key="1">
    <citation type="journal article" date="2014" name="Int. J. Syst. Evol. Microbiol.">
        <title>Complete genome sequence of Corynebacterium casei LMG S-19264T (=DSM 44701T), isolated from a smear-ripened cheese.</title>
        <authorList>
            <consortium name="US DOE Joint Genome Institute (JGI-PGF)"/>
            <person name="Walter F."/>
            <person name="Albersmeier A."/>
            <person name="Kalinowski J."/>
            <person name="Ruckert C."/>
        </authorList>
    </citation>
    <scope>NUCLEOTIDE SEQUENCE</scope>
    <source>
        <strain evidence="2">KCTC 32501</strain>
    </source>
</reference>
<reference evidence="2" key="2">
    <citation type="submission" date="2020-09" db="EMBL/GenBank/DDBJ databases">
        <authorList>
            <person name="Sun Q."/>
            <person name="Kim S."/>
        </authorList>
    </citation>
    <scope>NUCLEOTIDE SEQUENCE</scope>
    <source>
        <strain evidence="2">KCTC 32501</strain>
    </source>
</reference>
<dbReference type="Proteomes" id="UP000614287">
    <property type="component" value="Unassembled WGS sequence"/>
</dbReference>
<gene>
    <name evidence="2" type="ORF">GCM10009007_15440</name>
</gene>
<keyword evidence="3" id="KW-1185">Reference proteome</keyword>
<evidence type="ECO:0008006" key="4">
    <source>
        <dbReference type="Google" id="ProtNLM"/>
    </source>
</evidence>
<feature type="chain" id="PRO_5035297209" description="tRNA_anti-like" evidence="1">
    <location>
        <begin position="18"/>
        <end position="153"/>
    </location>
</feature>
<proteinExistence type="predicted"/>